<dbReference type="AlphaFoldDB" id="D0LIY5"/>
<proteinExistence type="predicted"/>
<dbReference type="EMBL" id="CP001804">
    <property type="protein sequence ID" value="ACY13014.1"/>
    <property type="molecule type" value="Genomic_DNA"/>
</dbReference>
<gene>
    <name evidence="1" type="ordered locus">Hoch_0373</name>
</gene>
<evidence type="ECO:0000313" key="1">
    <source>
        <dbReference type="EMBL" id="ACY13014.1"/>
    </source>
</evidence>
<organism evidence="1 2">
    <name type="scientific">Haliangium ochraceum (strain DSM 14365 / JCM 11303 / SMP-2)</name>
    <dbReference type="NCBI Taxonomy" id="502025"/>
    <lineage>
        <taxon>Bacteria</taxon>
        <taxon>Pseudomonadati</taxon>
        <taxon>Myxococcota</taxon>
        <taxon>Polyangia</taxon>
        <taxon>Haliangiales</taxon>
        <taxon>Kofleriaceae</taxon>
        <taxon>Haliangium</taxon>
    </lineage>
</organism>
<evidence type="ECO:0000313" key="2">
    <source>
        <dbReference type="Proteomes" id="UP000001880"/>
    </source>
</evidence>
<dbReference type="RefSeq" id="WP_012825641.1">
    <property type="nucleotide sequence ID" value="NC_013440.1"/>
</dbReference>
<keyword evidence="2" id="KW-1185">Reference proteome</keyword>
<dbReference type="HOGENOM" id="CLU_2034823_0_0_7"/>
<dbReference type="STRING" id="502025.Hoch_0373"/>
<name>D0LIY5_HALO1</name>
<accession>D0LIY5</accession>
<dbReference type="Proteomes" id="UP000001880">
    <property type="component" value="Chromosome"/>
</dbReference>
<sequence>MADPKISLQMRTDAQTTEGEMAVKAGTSLEVEVDEWGAAAVEVDYSSEDKIKITVDGKLSLKRIGADSLKMEGGVERDLFAEQTTMNGKLELVIDKRISASVDIKQAPTTTSVRGLLTVRF</sequence>
<protein>
    <submittedName>
        <fullName evidence="1">Uncharacterized protein</fullName>
    </submittedName>
</protein>
<reference evidence="1 2" key="1">
    <citation type="journal article" date="2010" name="Stand. Genomic Sci.">
        <title>Complete genome sequence of Haliangium ochraceum type strain (SMP-2).</title>
        <authorList>
            <consortium name="US DOE Joint Genome Institute (JGI-PGF)"/>
            <person name="Ivanova N."/>
            <person name="Daum C."/>
            <person name="Lang E."/>
            <person name="Abt B."/>
            <person name="Kopitz M."/>
            <person name="Saunders E."/>
            <person name="Lapidus A."/>
            <person name="Lucas S."/>
            <person name="Glavina Del Rio T."/>
            <person name="Nolan M."/>
            <person name="Tice H."/>
            <person name="Copeland A."/>
            <person name="Cheng J.F."/>
            <person name="Chen F."/>
            <person name="Bruce D."/>
            <person name="Goodwin L."/>
            <person name="Pitluck S."/>
            <person name="Mavromatis K."/>
            <person name="Pati A."/>
            <person name="Mikhailova N."/>
            <person name="Chen A."/>
            <person name="Palaniappan K."/>
            <person name="Land M."/>
            <person name="Hauser L."/>
            <person name="Chang Y.J."/>
            <person name="Jeffries C.D."/>
            <person name="Detter J.C."/>
            <person name="Brettin T."/>
            <person name="Rohde M."/>
            <person name="Goker M."/>
            <person name="Bristow J."/>
            <person name="Markowitz V."/>
            <person name="Eisen J.A."/>
            <person name="Hugenholtz P."/>
            <person name="Kyrpides N.C."/>
            <person name="Klenk H.P."/>
        </authorList>
    </citation>
    <scope>NUCLEOTIDE SEQUENCE [LARGE SCALE GENOMIC DNA]</scope>
    <source>
        <strain evidence="2">DSM 14365 / CIP 107738 / JCM 11303 / AJ 13395 / SMP-2</strain>
    </source>
</reference>
<dbReference type="KEGG" id="hoh:Hoch_0373"/>